<dbReference type="AlphaFoldDB" id="A0A835M2M5"/>
<dbReference type="PANTHER" id="PTHR23155:SF1032">
    <property type="entry name" value="NB-ARC DOMAIN-CONTAINING PROTEIN"/>
    <property type="match status" value="1"/>
</dbReference>
<sequence length="219" mass="25483">MNQFFNMTTLKVKSVCDDNMHTHKNIRVEILSLDEACEFFASRTGSEVLTIEIHRPIAREMVYECGSIPIAIITLGHAMRHVDNKTAWRKALHDLRTPSLIQGMEIELLKILGFNYHHLKNCTVKSCFMYCAFSPDNYLFKPEELIRFWMAESLIQDEEDLLKEIDEGFNIIRELTDARMLEVLVESGEERLKMHDLFRELAISLLRSDLASWLKLDCA</sequence>
<dbReference type="InterPro" id="IPR036388">
    <property type="entry name" value="WH-like_DNA-bd_sf"/>
</dbReference>
<protein>
    <recommendedName>
        <fullName evidence="3">Disease resistance protein winged helix domain-containing protein</fullName>
    </recommendedName>
</protein>
<evidence type="ECO:0000256" key="2">
    <source>
        <dbReference type="ARBA" id="ARBA00022821"/>
    </source>
</evidence>
<evidence type="ECO:0000313" key="5">
    <source>
        <dbReference type="Proteomes" id="UP000631114"/>
    </source>
</evidence>
<dbReference type="Proteomes" id="UP000631114">
    <property type="component" value="Unassembled WGS sequence"/>
</dbReference>
<dbReference type="InterPro" id="IPR042197">
    <property type="entry name" value="Apaf_helical"/>
</dbReference>
<dbReference type="Pfam" id="PF23559">
    <property type="entry name" value="WHD_DRP"/>
    <property type="match status" value="1"/>
</dbReference>
<proteinExistence type="predicted"/>
<keyword evidence="5" id="KW-1185">Reference proteome</keyword>
<dbReference type="FunFam" id="1.10.10.10:FF:000322">
    <property type="entry name" value="Probable disease resistance protein At1g63360"/>
    <property type="match status" value="1"/>
</dbReference>
<dbReference type="InterPro" id="IPR044974">
    <property type="entry name" value="Disease_R_plants"/>
</dbReference>
<dbReference type="InterPro" id="IPR027417">
    <property type="entry name" value="P-loop_NTPase"/>
</dbReference>
<comment type="caution">
    <text evidence="4">The sequence shown here is derived from an EMBL/GenBank/DDBJ whole genome shotgun (WGS) entry which is preliminary data.</text>
</comment>
<keyword evidence="1" id="KW-0677">Repeat</keyword>
<evidence type="ECO:0000259" key="3">
    <source>
        <dbReference type="Pfam" id="PF23559"/>
    </source>
</evidence>
<gene>
    <name evidence="4" type="ORF">IFM89_035814</name>
</gene>
<dbReference type="GO" id="GO:0043531">
    <property type="term" value="F:ADP binding"/>
    <property type="evidence" value="ECO:0007669"/>
    <property type="project" value="InterPro"/>
</dbReference>
<dbReference type="GO" id="GO:0098542">
    <property type="term" value="P:defense response to other organism"/>
    <property type="evidence" value="ECO:0007669"/>
    <property type="project" value="TreeGrafter"/>
</dbReference>
<organism evidence="4 5">
    <name type="scientific">Coptis chinensis</name>
    <dbReference type="NCBI Taxonomy" id="261450"/>
    <lineage>
        <taxon>Eukaryota</taxon>
        <taxon>Viridiplantae</taxon>
        <taxon>Streptophyta</taxon>
        <taxon>Embryophyta</taxon>
        <taxon>Tracheophyta</taxon>
        <taxon>Spermatophyta</taxon>
        <taxon>Magnoliopsida</taxon>
        <taxon>Ranunculales</taxon>
        <taxon>Ranunculaceae</taxon>
        <taxon>Coptidoideae</taxon>
        <taxon>Coptis</taxon>
    </lineage>
</organism>
<keyword evidence="2" id="KW-0611">Plant defense</keyword>
<name>A0A835M2M5_9MAGN</name>
<feature type="domain" description="Disease resistance protein winged helix" evidence="3">
    <location>
        <begin position="135"/>
        <end position="202"/>
    </location>
</feature>
<dbReference type="InterPro" id="IPR058922">
    <property type="entry name" value="WHD_DRP"/>
</dbReference>
<dbReference type="Gene3D" id="1.10.10.10">
    <property type="entry name" value="Winged helix-like DNA-binding domain superfamily/Winged helix DNA-binding domain"/>
    <property type="match status" value="1"/>
</dbReference>
<dbReference type="SUPFAM" id="SSF52540">
    <property type="entry name" value="P-loop containing nucleoside triphosphate hydrolases"/>
    <property type="match status" value="1"/>
</dbReference>
<dbReference type="OrthoDB" id="3794806at2759"/>
<evidence type="ECO:0000313" key="4">
    <source>
        <dbReference type="EMBL" id="KAF9611829.1"/>
    </source>
</evidence>
<reference evidence="4 5" key="1">
    <citation type="submission" date="2020-10" db="EMBL/GenBank/DDBJ databases">
        <title>The Coptis chinensis genome and diversification of protoberbering-type alkaloids.</title>
        <authorList>
            <person name="Wang B."/>
            <person name="Shu S."/>
            <person name="Song C."/>
            <person name="Liu Y."/>
        </authorList>
    </citation>
    <scope>NUCLEOTIDE SEQUENCE [LARGE SCALE GENOMIC DNA]</scope>
    <source>
        <strain evidence="4">HL-2020</strain>
        <tissue evidence="4">Leaf</tissue>
    </source>
</reference>
<accession>A0A835M2M5</accession>
<dbReference type="EMBL" id="JADFTS010000004">
    <property type="protein sequence ID" value="KAF9611829.1"/>
    <property type="molecule type" value="Genomic_DNA"/>
</dbReference>
<dbReference type="Gene3D" id="1.10.8.430">
    <property type="entry name" value="Helical domain of apoptotic protease-activating factors"/>
    <property type="match status" value="1"/>
</dbReference>
<dbReference type="PANTHER" id="PTHR23155">
    <property type="entry name" value="DISEASE RESISTANCE PROTEIN RP"/>
    <property type="match status" value="1"/>
</dbReference>
<evidence type="ECO:0000256" key="1">
    <source>
        <dbReference type="ARBA" id="ARBA00022737"/>
    </source>
</evidence>